<feature type="domain" description="SRCR" evidence="18">
    <location>
        <begin position="162"/>
        <end position="262"/>
    </location>
</feature>
<evidence type="ECO:0000313" key="23">
    <source>
        <dbReference type="Proteomes" id="UP000694429"/>
    </source>
</evidence>
<evidence type="ECO:0000256" key="1">
    <source>
        <dbReference type="ARBA" id="ARBA00001935"/>
    </source>
</evidence>
<comment type="PTM">
    <text evidence="16">The lysine tyrosylquinone cross-link (LTQ) is generated by condensation of the epsilon-amino group of a lysine with a topaquinone produced by oxidation of tyrosine.</text>
</comment>
<dbReference type="InterPro" id="IPR036772">
    <property type="entry name" value="SRCR-like_dom_sf"/>
</dbReference>
<evidence type="ECO:0000256" key="14">
    <source>
        <dbReference type="ARBA" id="ARBA00047861"/>
    </source>
</evidence>
<evidence type="ECO:0000256" key="11">
    <source>
        <dbReference type="ARBA" id="ARBA00023008"/>
    </source>
</evidence>
<keyword evidence="10 16" id="KW-0560">Oxidoreductase</keyword>
<keyword evidence="13" id="KW-0325">Glycoprotein</keyword>
<keyword evidence="11 16" id="KW-0186">Copper</keyword>
<reference evidence="21" key="2">
    <citation type="submission" date="2018-10" db="EMBL/GenBank/DDBJ databases">
        <title>De novo assembly of a Great Dane genome.</title>
        <authorList>
            <person name="Kidd J.M."/>
            <person name="Pendleton A.L."/>
            <person name="Shen F."/>
            <person name="Emery S."/>
        </authorList>
    </citation>
    <scope>NUCLEOTIDE SEQUENCE [LARGE SCALE GENOMIC DNA]</scope>
    <source>
        <strain evidence="21">Great Dane</strain>
    </source>
</reference>
<gene>
    <name evidence="20" type="primary">LOXL3</name>
</gene>
<comment type="caution">
    <text evidence="15">Lacks conserved residue(s) required for the propagation of feature annotation.</text>
</comment>
<dbReference type="Ensembl" id="ENSCAFT00040014317.1">
    <property type="protein sequence ID" value="ENSCAFP00040012387.1"/>
    <property type="gene ID" value="ENSCAFG00040007525.1"/>
</dbReference>
<feature type="disulfide bond" evidence="15">
    <location>
        <begin position="114"/>
        <end position="124"/>
    </location>
</feature>
<dbReference type="InterPro" id="IPR050912">
    <property type="entry name" value="LOX-like_protein"/>
</dbReference>
<dbReference type="PROSITE" id="PS00926">
    <property type="entry name" value="LYSYL_OXIDASE"/>
    <property type="match status" value="1"/>
</dbReference>
<evidence type="ECO:0000256" key="9">
    <source>
        <dbReference type="ARBA" id="ARBA00022772"/>
    </source>
</evidence>
<feature type="disulfide bond" evidence="15">
    <location>
        <begin position="347"/>
        <end position="357"/>
    </location>
</feature>
<evidence type="ECO:0000256" key="16">
    <source>
        <dbReference type="RuleBase" id="RU367046"/>
    </source>
</evidence>
<evidence type="ECO:0000256" key="6">
    <source>
        <dbReference type="ARBA" id="ARBA00022723"/>
    </source>
</evidence>
<evidence type="ECO:0000256" key="2">
    <source>
        <dbReference type="ARBA" id="ARBA00004239"/>
    </source>
</evidence>
<dbReference type="GO" id="GO:0005507">
    <property type="term" value="F:copper ion binding"/>
    <property type="evidence" value="ECO:0007669"/>
    <property type="project" value="UniProtKB-UniRule"/>
</dbReference>
<dbReference type="EC" id="1.4.3.13" evidence="16"/>
<dbReference type="Proteomes" id="UP000694429">
    <property type="component" value="Chromosome 17"/>
</dbReference>
<dbReference type="PANTHER" id="PTHR45817:SF2">
    <property type="entry name" value="LYSYL OXIDASE HOMOLOG 3"/>
    <property type="match status" value="1"/>
</dbReference>
<keyword evidence="6 16" id="KW-0479">Metal-binding</keyword>
<evidence type="ECO:0000256" key="8">
    <source>
        <dbReference type="ARBA" id="ARBA00022737"/>
    </source>
</evidence>
<dbReference type="OrthoDB" id="547291at2759"/>
<dbReference type="PANTHER" id="PTHR45817">
    <property type="entry name" value="LYSYL OXIDASE-LIKE-RELATED"/>
    <property type="match status" value="1"/>
</dbReference>
<feature type="signal peptide" evidence="17">
    <location>
        <begin position="1"/>
        <end position="25"/>
    </location>
</feature>
<feature type="disulfide bond" evidence="15">
    <location>
        <begin position="70"/>
        <end position="134"/>
    </location>
</feature>
<dbReference type="PRINTS" id="PR00074">
    <property type="entry name" value="LYSYLOXIDASE"/>
</dbReference>
<protein>
    <recommendedName>
        <fullName evidence="16">Lysyl oxidase homolog</fullName>
        <ecNumber evidence="16">1.4.3.13</ecNumber>
    </recommendedName>
</protein>
<feature type="disulfide bond" evidence="15">
    <location>
        <begin position="200"/>
        <end position="261"/>
    </location>
</feature>
<evidence type="ECO:0000313" key="19">
    <source>
        <dbReference type="Ensembl" id="ENSCAFP00000056106.1"/>
    </source>
</evidence>
<organism evidence="20 23">
    <name type="scientific">Canis lupus familiaris</name>
    <name type="common">Dog</name>
    <name type="synonym">Canis familiaris</name>
    <dbReference type="NCBI Taxonomy" id="9615"/>
    <lineage>
        <taxon>Eukaryota</taxon>
        <taxon>Metazoa</taxon>
        <taxon>Chordata</taxon>
        <taxon>Craniata</taxon>
        <taxon>Vertebrata</taxon>
        <taxon>Euteleostomi</taxon>
        <taxon>Mammalia</taxon>
        <taxon>Eutheria</taxon>
        <taxon>Laurasiatheria</taxon>
        <taxon>Carnivora</taxon>
        <taxon>Caniformia</taxon>
        <taxon>Canidae</taxon>
        <taxon>Canis</taxon>
    </lineage>
</organism>
<dbReference type="FunFam" id="3.10.250.10:FF:000001">
    <property type="entry name" value="Lysyl oxidase 4 isoform X1"/>
    <property type="match status" value="2"/>
</dbReference>
<dbReference type="SUPFAM" id="SSF56487">
    <property type="entry name" value="SRCR-like"/>
    <property type="match status" value="3"/>
</dbReference>
<keyword evidence="7 17" id="KW-0732">Signal</keyword>
<evidence type="ECO:0000256" key="13">
    <source>
        <dbReference type="ARBA" id="ARBA00023180"/>
    </source>
</evidence>
<dbReference type="GO" id="GO:0004720">
    <property type="term" value="F:protein-lysine 6-oxidase activity"/>
    <property type="evidence" value="ECO:0007669"/>
    <property type="project" value="UniProtKB-UniRule"/>
</dbReference>
<comment type="cofactor">
    <cofactor evidence="1 16">
        <name>Cu cation</name>
        <dbReference type="ChEBI" id="CHEBI:23378"/>
    </cofactor>
</comment>
<feature type="chain" id="PRO_5044672214" description="Lysyl oxidase homolog" evidence="17">
    <location>
        <begin position="26"/>
        <end position="608"/>
    </location>
</feature>
<comment type="function">
    <text evidence="16">Mediates the post-translational oxidative deamination of lysine residues on target proteins leading to the formation of deaminated lysine (allysine).</text>
</comment>
<feature type="disulfide bond" evidence="15">
    <location>
        <begin position="231"/>
        <end position="241"/>
    </location>
</feature>
<evidence type="ECO:0000256" key="3">
    <source>
        <dbReference type="ARBA" id="ARBA00007492"/>
    </source>
</evidence>
<sequence length="608" mass="67377">MRPVSIRQWSPWGLLLCLLCSSCLGSPSPTTAPEKMAGSQGLRFRLAGFPRKPFEGRVEIQRAGEWGTICDDDFTLQAAHVLCRELGFTEATGWTHSAKYGPGTGRIWLDNLSCSGTEQSVSECASRGWGNSDCTHDEDAGVICKDQRLPGFSDSNVIETRVRLKGGAHPGEGRVEVLKASTWGTVCDRKWDLQAASVVCRELGFGSAREALSGARMGQGMGAIHLSEVQCSGQEPSLWKCPHKNITAEDCSHSQDAGVRCNLPYTGVETKIRLSGGRSPHEGRVEVQIGGLGPLRWGLICGDDWGTLEAMVVCRQLGLGYANHGLQETWYWDSGNTTEVVMSGVRCTGSELSLDQCAHHGTHVACKRTGTRFTAGVICSETASDLLLHSALVQETAYIEDRPLHMLYCAAEENCLARSARSANWPYGHRRLLRFSSQIHNLGRADFRPKAGRHSWVWHECHGHYHSMDIFTHYDILTPNGTKVAEGHKASFCLEDTECQEDVSKRYECANFGEQGITVGCWDLYRHDIDCQWIDITDVKPGNYILQVVINPNFEVAESDFTNNAMKCNCKYDGHRIWVHNCHIGDAFSEEANRKFERYPGQTSNQII</sequence>
<dbReference type="Ensembl" id="ENSCAFT00030034928.1">
    <property type="protein sequence ID" value="ENSCAFP00030030457.1"/>
    <property type="gene ID" value="ENSCAFG00030018727.1"/>
</dbReference>
<reference evidence="19 22" key="1">
    <citation type="journal article" date="2005" name="Nature">
        <title>Genome sequence, comparative analysis and haplotype structure of the domestic dog.</title>
        <authorList>
            <consortium name="Broad Sequencing Platform"/>
            <person name="Lindblad-Toh K."/>
            <person name="Wade C.M."/>
            <person name="Mikkelsen T.S."/>
            <person name="Karlsson E.K."/>
            <person name="Jaffe D.B."/>
            <person name="Kamal M."/>
            <person name="Clamp M."/>
            <person name="Chang J.L."/>
            <person name="Kulbokas E.J. III"/>
            <person name="Zody M.C."/>
            <person name="Mauceli E."/>
            <person name="Xie X."/>
            <person name="Breen M."/>
            <person name="Wayne R.K."/>
            <person name="Ostrander E.A."/>
            <person name="Ponting C.P."/>
            <person name="Galibert F."/>
            <person name="Smith D.R."/>
            <person name="DeJong P.J."/>
            <person name="Kirkness E."/>
            <person name="Alvarez P."/>
            <person name="Biagi T."/>
            <person name="Brockman W."/>
            <person name="Butler J."/>
            <person name="Chin C.W."/>
            <person name="Cook A."/>
            <person name="Cuff J."/>
            <person name="Daly M.J."/>
            <person name="DeCaprio D."/>
            <person name="Gnerre S."/>
            <person name="Grabherr M."/>
            <person name="Kellis M."/>
            <person name="Kleber M."/>
            <person name="Bardeleben C."/>
            <person name="Goodstadt L."/>
            <person name="Heger A."/>
            <person name="Hitte C."/>
            <person name="Kim L."/>
            <person name="Koepfli K.P."/>
            <person name="Parker H.G."/>
            <person name="Pollinger J.P."/>
            <person name="Searle S.M."/>
            <person name="Sutter N.B."/>
            <person name="Thomas R."/>
            <person name="Webber C."/>
            <person name="Baldwin J."/>
            <person name="Abebe A."/>
            <person name="Abouelleil A."/>
            <person name="Aftuck L."/>
            <person name="Ait-Zahra M."/>
            <person name="Aldredge T."/>
            <person name="Allen N."/>
            <person name="An P."/>
            <person name="Anderson S."/>
            <person name="Antoine C."/>
            <person name="Arachchi H."/>
            <person name="Aslam A."/>
            <person name="Ayotte L."/>
            <person name="Bachantsang P."/>
            <person name="Barry A."/>
            <person name="Bayul T."/>
            <person name="Benamara M."/>
            <person name="Berlin A."/>
            <person name="Bessette D."/>
            <person name="Blitshteyn B."/>
            <person name="Bloom T."/>
            <person name="Blye J."/>
            <person name="Boguslavskiy L."/>
            <person name="Bonnet C."/>
            <person name="Boukhgalter B."/>
            <person name="Brown A."/>
            <person name="Cahill P."/>
            <person name="Calixte N."/>
            <person name="Camarata J."/>
            <person name="Cheshatsang Y."/>
            <person name="Chu J."/>
            <person name="Citroen M."/>
            <person name="Collymore A."/>
            <person name="Cooke P."/>
            <person name="Dawoe T."/>
            <person name="Daza R."/>
            <person name="Decktor K."/>
            <person name="DeGray S."/>
            <person name="Dhargay N."/>
            <person name="Dooley K."/>
            <person name="Dooley K."/>
            <person name="Dorje P."/>
            <person name="Dorjee K."/>
            <person name="Dorris L."/>
            <person name="Duffey N."/>
            <person name="Dupes A."/>
            <person name="Egbiremolen O."/>
            <person name="Elong R."/>
            <person name="Falk J."/>
            <person name="Farina A."/>
            <person name="Faro S."/>
            <person name="Ferguson D."/>
            <person name="Ferreira P."/>
            <person name="Fisher S."/>
            <person name="FitzGerald M."/>
            <person name="Foley K."/>
            <person name="Foley C."/>
            <person name="Franke A."/>
            <person name="Friedrich D."/>
            <person name="Gage D."/>
            <person name="Garber M."/>
            <person name="Gearin G."/>
            <person name="Giannoukos G."/>
            <person name="Goode T."/>
            <person name="Goyette A."/>
            <person name="Graham J."/>
            <person name="Grandbois E."/>
            <person name="Gyaltsen K."/>
            <person name="Hafez N."/>
            <person name="Hagopian D."/>
            <person name="Hagos B."/>
            <person name="Hall J."/>
            <person name="Healy C."/>
            <person name="Hegarty R."/>
            <person name="Honan T."/>
            <person name="Horn A."/>
            <person name="Houde N."/>
            <person name="Hughes L."/>
            <person name="Hunnicutt L."/>
            <person name="Husby M."/>
            <person name="Jester B."/>
            <person name="Jones C."/>
            <person name="Kamat A."/>
            <person name="Kanga B."/>
            <person name="Kells C."/>
            <person name="Khazanovich D."/>
            <person name="Kieu A.C."/>
            <person name="Kisner P."/>
            <person name="Kumar M."/>
            <person name="Lance K."/>
            <person name="Landers T."/>
            <person name="Lara M."/>
            <person name="Lee W."/>
            <person name="Leger J.P."/>
            <person name="Lennon N."/>
            <person name="Leuper L."/>
            <person name="LeVine S."/>
            <person name="Liu J."/>
            <person name="Liu X."/>
            <person name="Lokyitsang Y."/>
            <person name="Lokyitsang T."/>
            <person name="Lui A."/>
            <person name="Macdonald J."/>
            <person name="Major J."/>
            <person name="Marabella R."/>
            <person name="Maru K."/>
            <person name="Matthews C."/>
            <person name="McDonough S."/>
            <person name="Mehta T."/>
            <person name="Meldrim J."/>
            <person name="Melnikov A."/>
            <person name="Meneus L."/>
            <person name="Mihalev A."/>
            <person name="Mihova T."/>
            <person name="Miller K."/>
            <person name="Mittelman R."/>
            <person name="Mlenga V."/>
            <person name="Mulrain L."/>
            <person name="Munson G."/>
            <person name="Navidi A."/>
            <person name="Naylor J."/>
            <person name="Nguyen T."/>
            <person name="Nguyen N."/>
            <person name="Nguyen C."/>
            <person name="Nguyen T."/>
            <person name="Nicol R."/>
            <person name="Norbu N."/>
            <person name="Norbu C."/>
            <person name="Novod N."/>
            <person name="Nyima T."/>
            <person name="Olandt P."/>
            <person name="O'Neill B."/>
            <person name="O'Neill K."/>
            <person name="Osman S."/>
            <person name="Oyono L."/>
            <person name="Patti C."/>
            <person name="Perrin D."/>
            <person name="Phunkhang P."/>
            <person name="Pierre F."/>
            <person name="Priest M."/>
            <person name="Rachupka A."/>
            <person name="Raghuraman S."/>
            <person name="Rameau R."/>
            <person name="Ray V."/>
            <person name="Raymond C."/>
            <person name="Rege F."/>
            <person name="Rise C."/>
            <person name="Rogers J."/>
            <person name="Rogov P."/>
            <person name="Sahalie J."/>
            <person name="Settipalli S."/>
            <person name="Sharpe T."/>
            <person name="Shea T."/>
            <person name="Sheehan M."/>
            <person name="Sherpa N."/>
            <person name="Shi J."/>
            <person name="Shih D."/>
            <person name="Sloan J."/>
            <person name="Smith C."/>
            <person name="Sparrow T."/>
            <person name="Stalker J."/>
            <person name="Stange-Thomann N."/>
            <person name="Stavropoulos S."/>
            <person name="Stone C."/>
            <person name="Stone S."/>
            <person name="Sykes S."/>
            <person name="Tchuinga P."/>
            <person name="Tenzing P."/>
            <person name="Tesfaye S."/>
            <person name="Thoulutsang D."/>
            <person name="Thoulutsang Y."/>
            <person name="Topham K."/>
            <person name="Topping I."/>
            <person name="Tsamla T."/>
            <person name="Vassiliev H."/>
            <person name="Venkataraman V."/>
            <person name="Vo A."/>
            <person name="Wangchuk T."/>
            <person name="Wangdi T."/>
            <person name="Weiand M."/>
            <person name="Wilkinson J."/>
            <person name="Wilson A."/>
            <person name="Yadav S."/>
            <person name="Yang S."/>
            <person name="Yang X."/>
            <person name="Young G."/>
            <person name="Yu Q."/>
            <person name="Zainoun J."/>
            <person name="Zembek L."/>
            <person name="Zimmer A."/>
            <person name="Lander E.S."/>
        </authorList>
    </citation>
    <scope>NUCLEOTIDE SEQUENCE [LARGE SCALE GENOMIC DNA]</scope>
    <source>
        <strain evidence="19">Boxer</strain>
    </source>
</reference>
<feature type="domain" description="SRCR" evidence="18">
    <location>
        <begin position="44"/>
        <end position="145"/>
    </location>
</feature>
<reference evidence="20" key="4">
    <citation type="submission" date="2025-05" db="UniProtKB">
        <authorList>
            <consortium name="Ensembl"/>
        </authorList>
    </citation>
    <scope>IDENTIFICATION</scope>
</reference>
<dbReference type="SMART" id="SM00202">
    <property type="entry name" value="SR"/>
    <property type="match status" value="3"/>
</dbReference>
<reference evidence="20" key="3">
    <citation type="submission" date="2019-03" db="EMBL/GenBank/DDBJ databases">
        <authorList>
            <person name="Warren W.C."/>
            <person name="Johnson G.S."/>
        </authorList>
    </citation>
    <scope>NUCLEOTIDE SEQUENCE [LARGE SCALE GENOMIC DNA]</scope>
    <source>
        <strain evidence="20">Basenji</strain>
    </source>
</reference>
<accession>A0A8C0NWD3</accession>
<dbReference type="GO" id="GO:0005615">
    <property type="term" value="C:extracellular space"/>
    <property type="evidence" value="ECO:0007669"/>
    <property type="project" value="UniProtKB-UniRule"/>
</dbReference>
<evidence type="ECO:0000313" key="21">
    <source>
        <dbReference type="Ensembl" id="ENSCAFP00040012387.1"/>
    </source>
</evidence>
<dbReference type="Ensembl" id="ENSCAFT00000085210.2">
    <property type="protein sequence ID" value="ENSCAFP00000056106.1"/>
    <property type="gene ID" value="ENSCAFG00000008358.5"/>
</dbReference>
<evidence type="ECO:0000256" key="5">
    <source>
        <dbReference type="ARBA" id="ARBA00022525"/>
    </source>
</evidence>
<keyword evidence="8" id="KW-0677">Repeat</keyword>
<evidence type="ECO:0000313" key="20">
    <source>
        <dbReference type="Ensembl" id="ENSCAFP00030030457.1"/>
    </source>
</evidence>
<dbReference type="FunFam" id="3.10.250.10:FF:000008">
    <property type="entry name" value="Lysyl oxidase homolog 2"/>
    <property type="match status" value="1"/>
</dbReference>
<keyword evidence="12 15" id="KW-1015">Disulfide bond</keyword>
<keyword evidence="9 16" id="KW-0801">TPQ</keyword>
<comment type="subcellular location">
    <subcellularLocation>
        <location evidence="2 16">Secreted</location>
        <location evidence="2 16">Extracellular space</location>
    </subcellularLocation>
</comment>
<dbReference type="Proteomes" id="UP000002254">
    <property type="component" value="Chromosome 17"/>
</dbReference>
<dbReference type="PRINTS" id="PR00258">
    <property type="entry name" value="SPERACTRCPTR"/>
</dbReference>
<dbReference type="Pfam" id="PF01186">
    <property type="entry name" value="Lysyl_oxidase"/>
    <property type="match status" value="1"/>
</dbReference>
<feature type="disulfide bond" evidence="15">
    <location>
        <begin position="187"/>
        <end position="251"/>
    </location>
</feature>
<evidence type="ECO:0000256" key="10">
    <source>
        <dbReference type="ARBA" id="ARBA00023002"/>
    </source>
</evidence>
<keyword evidence="5 16" id="KW-0964">Secreted</keyword>
<dbReference type="PROSITE" id="PS50287">
    <property type="entry name" value="SRCR_2"/>
    <property type="match status" value="3"/>
</dbReference>
<dbReference type="InterPro" id="IPR019828">
    <property type="entry name" value="Lysyl_oxidase_CS"/>
</dbReference>
<feature type="disulfide bond" evidence="15">
    <location>
        <begin position="83"/>
        <end position="144"/>
    </location>
</feature>
<evidence type="ECO:0000256" key="17">
    <source>
        <dbReference type="SAM" id="SignalP"/>
    </source>
</evidence>
<name>A0A8C0NWD3_CANLF</name>
<feature type="domain" description="SRCR" evidence="18">
    <location>
        <begin position="272"/>
        <end position="380"/>
    </location>
</feature>
<evidence type="ECO:0000256" key="15">
    <source>
        <dbReference type="PROSITE-ProRule" id="PRU00196"/>
    </source>
</evidence>
<evidence type="ECO:0000256" key="12">
    <source>
        <dbReference type="ARBA" id="ARBA00023157"/>
    </source>
</evidence>
<evidence type="ECO:0000256" key="4">
    <source>
        <dbReference type="ARBA" id="ARBA00022477"/>
    </source>
</evidence>
<evidence type="ECO:0000313" key="22">
    <source>
        <dbReference type="Proteomes" id="UP000002254"/>
    </source>
</evidence>
<comment type="catalytic activity">
    <reaction evidence="14 16">
        <text>L-lysyl-[protein] + O2 + H2O = (S)-2-amino-6-oxohexanoyl-[protein] + H2O2 + NH4(+)</text>
        <dbReference type="Rhea" id="RHEA:24544"/>
        <dbReference type="Rhea" id="RHEA-COMP:9752"/>
        <dbReference type="Rhea" id="RHEA-COMP:12448"/>
        <dbReference type="ChEBI" id="CHEBI:15377"/>
        <dbReference type="ChEBI" id="CHEBI:15379"/>
        <dbReference type="ChEBI" id="CHEBI:16240"/>
        <dbReference type="ChEBI" id="CHEBI:28938"/>
        <dbReference type="ChEBI" id="CHEBI:29969"/>
        <dbReference type="ChEBI" id="CHEBI:131803"/>
        <dbReference type="EC" id="1.4.3.13"/>
    </reaction>
</comment>
<dbReference type="Pfam" id="PF00530">
    <property type="entry name" value="SRCR"/>
    <property type="match status" value="3"/>
</dbReference>
<dbReference type="Proteomes" id="UP000694542">
    <property type="component" value="Chromosome 17"/>
</dbReference>
<evidence type="ECO:0000259" key="18">
    <source>
        <dbReference type="PROSITE" id="PS50287"/>
    </source>
</evidence>
<evidence type="ECO:0000256" key="7">
    <source>
        <dbReference type="ARBA" id="ARBA00022729"/>
    </source>
</evidence>
<keyword evidence="4 16" id="KW-0886">LTQ</keyword>
<dbReference type="GO" id="GO:0016020">
    <property type="term" value="C:membrane"/>
    <property type="evidence" value="ECO:0007669"/>
    <property type="project" value="InterPro"/>
</dbReference>
<dbReference type="Gene3D" id="3.10.250.10">
    <property type="entry name" value="SRCR-like domain"/>
    <property type="match status" value="3"/>
</dbReference>
<proteinExistence type="inferred from homology"/>
<dbReference type="InterPro" id="IPR001695">
    <property type="entry name" value="Lysyl_oxidase"/>
</dbReference>
<comment type="similarity">
    <text evidence="3 16">Belongs to the lysyl oxidase family.</text>
</comment>
<dbReference type="InterPro" id="IPR001190">
    <property type="entry name" value="SRCR"/>
</dbReference>
<dbReference type="PROSITE" id="PS00420">
    <property type="entry name" value="SRCR_1"/>
    <property type="match status" value="1"/>
</dbReference>
<dbReference type="AlphaFoldDB" id="A0A8C0NWD3"/>